<accession>A0ABQ5NXI1</accession>
<dbReference type="EMBL" id="BSBI01000004">
    <property type="protein sequence ID" value="GLF95080.1"/>
    <property type="molecule type" value="Genomic_DNA"/>
</dbReference>
<proteinExistence type="predicted"/>
<name>A0ABQ5NXI1_9ACTN</name>
<reference evidence="1 2" key="1">
    <citation type="submission" date="2022-10" db="EMBL/GenBank/DDBJ databases">
        <title>Draft genome sequence of Streptomyces sp. YSPA8.</title>
        <authorList>
            <person name="Moriuchi R."/>
            <person name="Dohra H."/>
            <person name="Yamamura H."/>
            <person name="Kodani S."/>
        </authorList>
    </citation>
    <scope>NUCLEOTIDE SEQUENCE [LARGE SCALE GENOMIC DNA]</scope>
    <source>
        <strain evidence="1 2">YSPA8</strain>
    </source>
</reference>
<dbReference type="Proteomes" id="UP001291653">
    <property type="component" value="Unassembled WGS sequence"/>
</dbReference>
<comment type="caution">
    <text evidence="1">The sequence shown here is derived from an EMBL/GenBank/DDBJ whole genome shotgun (WGS) entry which is preliminary data.</text>
</comment>
<dbReference type="RefSeq" id="WP_323447152.1">
    <property type="nucleotide sequence ID" value="NZ_BSBI01000004.1"/>
</dbReference>
<keyword evidence="2" id="KW-1185">Reference proteome</keyword>
<organism evidence="1 2">
    <name type="scientific">Streptomyces yaizuensis</name>
    <dbReference type="NCBI Taxonomy" id="2989713"/>
    <lineage>
        <taxon>Bacteria</taxon>
        <taxon>Bacillati</taxon>
        <taxon>Actinomycetota</taxon>
        <taxon>Actinomycetes</taxon>
        <taxon>Kitasatosporales</taxon>
        <taxon>Streptomycetaceae</taxon>
        <taxon>Streptomyces</taxon>
    </lineage>
</organism>
<gene>
    <name evidence="1" type="ORF">SYYSPA8_12305</name>
</gene>
<protein>
    <submittedName>
        <fullName evidence="1">Uncharacterized protein</fullName>
    </submittedName>
</protein>
<evidence type="ECO:0000313" key="2">
    <source>
        <dbReference type="Proteomes" id="UP001291653"/>
    </source>
</evidence>
<evidence type="ECO:0000313" key="1">
    <source>
        <dbReference type="EMBL" id="GLF95080.1"/>
    </source>
</evidence>
<sequence length="227" mass="25407">MQDHPWFEIDDEPDEDDSYEFTAFELAFVAALRERTAPWATADVSGEVGRPDSWDALMAWFSFSDPGAPLHLVDIGVHFAGNRVRGDRLHNQLYTLPDQPSSWALDATGTIEELADRSAQWLRAVLRKPLVLYVWLNEERRAYAARFAFADDNETVSQLYHRQLAPPGQAEELIAAGHVRGKDWIQTVGLPAPTLYQHIRGDLSLAALPPGVPAMTTRGPLGGLWYE</sequence>